<comment type="cofactor">
    <cofactor evidence="1">
        <name>[4Fe-4S] cluster</name>
        <dbReference type="ChEBI" id="CHEBI:49883"/>
    </cofactor>
</comment>
<dbReference type="Gene3D" id="3.20.20.70">
    <property type="entry name" value="Aldolase class I"/>
    <property type="match status" value="1"/>
</dbReference>
<keyword evidence="2" id="KW-0949">S-adenosyl-L-methionine</keyword>
<dbReference type="GO" id="GO:0046872">
    <property type="term" value="F:metal ion binding"/>
    <property type="evidence" value="ECO:0007669"/>
    <property type="project" value="UniProtKB-KW"/>
</dbReference>
<comment type="caution">
    <text evidence="8">The sequence shown here is derived from an EMBL/GenBank/DDBJ whole genome shotgun (WGS) entry which is preliminary data.</text>
</comment>
<keyword evidence="9" id="KW-1185">Reference proteome</keyword>
<feature type="region of interest" description="Disordered" evidence="6">
    <location>
        <begin position="293"/>
        <end position="375"/>
    </location>
</feature>
<evidence type="ECO:0000256" key="1">
    <source>
        <dbReference type="ARBA" id="ARBA00001966"/>
    </source>
</evidence>
<feature type="compositionally biased region" description="Polar residues" evidence="6">
    <location>
        <begin position="293"/>
        <end position="304"/>
    </location>
</feature>
<gene>
    <name evidence="8" type="ORF">E2F50_21735</name>
</gene>
<dbReference type="Pfam" id="PF13186">
    <property type="entry name" value="SPASM"/>
    <property type="match status" value="1"/>
</dbReference>
<dbReference type="Proteomes" id="UP000295238">
    <property type="component" value="Unassembled WGS sequence"/>
</dbReference>
<name>A0A4R5U6E2_9HYPH</name>
<dbReference type="InterPro" id="IPR007197">
    <property type="entry name" value="rSAM"/>
</dbReference>
<dbReference type="Pfam" id="PF04055">
    <property type="entry name" value="Radical_SAM"/>
    <property type="match status" value="1"/>
</dbReference>
<accession>A0A4R5U6E2</accession>
<dbReference type="SMART" id="SM00729">
    <property type="entry name" value="Elp3"/>
    <property type="match status" value="1"/>
</dbReference>
<protein>
    <submittedName>
        <fullName evidence="8">Radical SAM protein</fullName>
    </submittedName>
</protein>
<dbReference type="GO" id="GO:0003824">
    <property type="term" value="F:catalytic activity"/>
    <property type="evidence" value="ECO:0007669"/>
    <property type="project" value="InterPro"/>
</dbReference>
<proteinExistence type="predicted"/>
<sequence>MNQHAVVANHQVPDMPHRLNLVWLELTNVCNLECVHCYCEAGPNVRVARPLTHEEYCTVIDSVADYGCKEIQFIGGEPTLYKQLIPLIERVGERGIGLEIFTNATFLSEALLAACKRLNVRFATSFYSDKPQVHDAITTKPGSFEKTVNGITRIIAAGLNIRAEIILMKQNIGDLAAATSMLRSMGVSAIRANHQISVGRAVNEVPMPETSAGLCGRCGDGRIAIAPNGEIYPCIMSRGNSLGSIRSNSISEVMRGNMLKTFRKRFPVLSDSLVSVGRPSLVFSDPLRMDCSPNQACSPNSATPNDVDPHKPREENADDPPEAVPQKDCSPNQACAPNVAVPGQDPQSDGVPAPDDSQPEKDCSPNQACGPNFIQPDHDELFRDCSPNQACSPN</sequence>
<evidence type="ECO:0000313" key="9">
    <source>
        <dbReference type="Proteomes" id="UP000295238"/>
    </source>
</evidence>
<organism evidence="8 9">
    <name type="scientific">Rhizobium deserti</name>
    <dbReference type="NCBI Taxonomy" id="2547961"/>
    <lineage>
        <taxon>Bacteria</taxon>
        <taxon>Pseudomonadati</taxon>
        <taxon>Pseudomonadota</taxon>
        <taxon>Alphaproteobacteria</taxon>
        <taxon>Hyphomicrobiales</taxon>
        <taxon>Rhizobiaceae</taxon>
        <taxon>Rhizobium/Agrobacterium group</taxon>
        <taxon>Rhizobium</taxon>
    </lineage>
</organism>
<dbReference type="OrthoDB" id="5288924at2"/>
<dbReference type="InterPro" id="IPR023885">
    <property type="entry name" value="4Fe4S-binding_SPASM_dom"/>
</dbReference>
<evidence type="ECO:0000313" key="8">
    <source>
        <dbReference type="EMBL" id="TDK29826.1"/>
    </source>
</evidence>
<dbReference type="SFLD" id="SFLDS00029">
    <property type="entry name" value="Radical_SAM"/>
    <property type="match status" value="1"/>
</dbReference>
<keyword evidence="3" id="KW-0479">Metal-binding</keyword>
<keyword evidence="4" id="KW-0408">Iron</keyword>
<evidence type="ECO:0000256" key="2">
    <source>
        <dbReference type="ARBA" id="ARBA00022691"/>
    </source>
</evidence>
<dbReference type="CDD" id="cd21109">
    <property type="entry name" value="SPASM"/>
    <property type="match status" value="1"/>
</dbReference>
<dbReference type="GO" id="GO:0051536">
    <property type="term" value="F:iron-sulfur cluster binding"/>
    <property type="evidence" value="ECO:0007669"/>
    <property type="project" value="UniProtKB-KW"/>
</dbReference>
<dbReference type="InterPro" id="IPR058240">
    <property type="entry name" value="rSAM_sf"/>
</dbReference>
<dbReference type="InterPro" id="IPR050377">
    <property type="entry name" value="Radical_SAM_PqqE_MftC-like"/>
</dbReference>
<dbReference type="SFLD" id="SFLDG01386">
    <property type="entry name" value="main_SPASM_domain-containing"/>
    <property type="match status" value="1"/>
</dbReference>
<dbReference type="SUPFAM" id="SSF102114">
    <property type="entry name" value="Radical SAM enzymes"/>
    <property type="match status" value="1"/>
</dbReference>
<dbReference type="CDD" id="cd01335">
    <property type="entry name" value="Radical_SAM"/>
    <property type="match status" value="1"/>
</dbReference>
<keyword evidence="5" id="KW-0411">Iron-sulfur</keyword>
<evidence type="ECO:0000259" key="7">
    <source>
        <dbReference type="PROSITE" id="PS51918"/>
    </source>
</evidence>
<evidence type="ECO:0000256" key="4">
    <source>
        <dbReference type="ARBA" id="ARBA00023004"/>
    </source>
</evidence>
<dbReference type="InterPro" id="IPR013785">
    <property type="entry name" value="Aldolase_TIM"/>
</dbReference>
<evidence type="ECO:0000256" key="6">
    <source>
        <dbReference type="SAM" id="MobiDB-lite"/>
    </source>
</evidence>
<reference evidence="8 9" key="1">
    <citation type="submission" date="2019-03" db="EMBL/GenBank/DDBJ databases">
        <title>Rhizobium sp. nov., an bacterium isolated from biocrust in Mu Us Desert.</title>
        <authorList>
            <person name="Lixiong L."/>
        </authorList>
    </citation>
    <scope>NUCLEOTIDE SEQUENCE [LARGE SCALE GENOMIC DNA]</scope>
    <source>
        <strain evidence="8 9">SPY-1</strain>
    </source>
</reference>
<dbReference type="RefSeq" id="WP_133318291.1">
    <property type="nucleotide sequence ID" value="NZ_SMTL01000009.1"/>
</dbReference>
<dbReference type="PANTHER" id="PTHR11228">
    <property type="entry name" value="RADICAL SAM DOMAIN PROTEIN"/>
    <property type="match status" value="1"/>
</dbReference>
<dbReference type="EMBL" id="SMTL01000009">
    <property type="protein sequence ID" value="TDK29826.1"/>
    <property type="molecule type" value="Genomic_DNA"/>
</dbReference>
<dbReference type="PANTHER" id="PTHR11228:SF34">
    <property type="entry name" value="TUNGSTEN-CONTAINING ALDEHYDE FERREDOXIN OXIDOREDUCTASE COFACTOR MODIFYING PROTEIN"/>
    <property type="match status" value="1"/>
</dbReference>
<evidence type="ECO:0000256" key="3">
    <source>
        <dbReference type="ARBA" id="ARBA00022723"/>
    </source>
</evidence>
<dbReference type="PROSITE" id="PS51918">
    <property type="entry name" value="RADICAL_SAM"/>
    <property type="match status" value="1"/>
</dbReference>
<feature type="domain" description="Radical SAM core" evidence="7">
    <location>
        <begin position="16"/>
        <end position="246"/>
    </location>
</feature>
<dbReference type="SFLD" id="SFLDG01067">
    <property type="entry name" value="SPASM/twitch_domain_containing"/>
    <property type="match status" value="1"/>
</dbReference>
<evidence type="ECO:0000256" key="5">
    <source>
        <dbReference type="ARBA" id="ARBA00023014"/>
    </source>
</evidence>
<dbReference type="AlphaFoldDB" id="A0A4R5U6E2"/>
<dbReference type="InterPro" id="IPR006638">
    <property type="entry name" value="Elp3/MiaA/NifB-like_rSAM"/>
</dbReference>